<dbReference type="GO" id="GO:0000978">
    <property type="term" value="F:RNA polymerase II cis-regulatory region sequence-specific DNA binding"/>
    <property type="evidence" value="ECO:0007669"/>
    <property type="project" value="TreeGrafter"/>
</dbReference>
<dbReference type="EMBL" id="MU007137">
    <property type="protein sequence ID" value="KAF2417649.1"/>
    <property type="molecule type" value="Genomic_DNA"/>
</dbReference>
<dbReference type="InterPro" id="IPR001138">
    <property type="entry name" value="Zn2Cys6_DnaBD"/>
</dbReference>
<proteinExistence type="predicted"/>
<dbReference type="CDD" id="cd12148">
    <property type="entry name" value="fungal_TF_MHR"/>
    <property type="match status" value="1"/>
</dbReference>
<dbReference type="GO" id="GO:0005634">
    <property type="term" value="C:nucleus"/>
    <property type="evidence" value="ECO:0007669"/>
    <property type="project" value="TreeGrafter"/>
</dbReference>
<keyword evidence="5" id="KW-0804">Transcription</keyword>
<dbReference type="GO" id="GO:0001228">
    <property type="term" value="F:DNA-binding transcription activator activity, RNA polymerase II-specific"/>
    <property type="evidence" value="ECO:0007669"/>
    <property type="project" value="TreeGrafter"/>
</dbReference>
<evidence type="ECO:0000256" key="7">
    <source>
        <dbReference type="SAM" id="MobiDB-lite"/>
    </source>
</evidence>
<keyword evidence="1" id="KW-0479">Metal-binding</keyword>
<dbReference type="InterPro" id="IPR036864">
    <property type="entry name" value="Zn2-C6_fun-type_DNA-bd_sf"/>
</dbReference>
<protein>
    <recommendedName>
        <fullName evidence="8">Zn(2)-C6 fungal-type domain-containing protein</fullName>
    </recommendedName>
</protein>
<dbReference type="CDD" id="cd00067">
    <property type="entry name" value="GAL4"/>
    <property type="match status" value="1"/>
</dbReference>
<keyword evidence="4" id="KW-0238">DNA-binding</keyword>
<reference evidence="9" key="1">
    <citation type="journal article" date="2020" name="Stud. Mycol.">
        <title>101 Dothideomycetes genomes: a test case for predicting lifestyles and emergence of pathogens.</title>
        <authorList>
            <person name="Haridas S."/>
            <person name="Albert R."/>
            <person name="Binder M."/>
            <person name="Bloem J."/>
            <person name="Labutti K."/>
            <person name="Salamov A."/>
            <person name="Andreopoulos B."/>
            <person name="Baker S."/>
            <person name="Barry K."/>
            <person name="Bills G."/>
            <person name="Bluhm B."/>
            <person name="Cannon C."/>
            <person name="Castanera R."/>
            <person name="Culley D."/>
            <person name="Daum C."/>
            <person name="Ezra D."/>
            <person name="Gonzalez J."/>
            <person name="Henrissat B."/>
            <person name="Kuo A."/>
            <person name="Liang C."/>
            <person name="Lipzen A."/>
            <person name="Lutzoni F."/>
            <person name="Magnuson J."/>
            <person name="Mondo S."/>
            <person name="Nolan M."/>
            <person name="Ohm R."/>
            <person name="Pangilinan J."/>
            <person name="Park H.-J."/>
            <person name="Ramirez L."/>
            <person name="Alfaro M."/>
            <person name="Sun H."/>
            <person name="Tritt A."/>
            <person name="Yoshinaga Y."/>
            <person name="Zwiers L.-H."/>
            <person name="Turgeon B."/>
            <person name="Goodwin S."/>
            <person name="Spatafora J."/>
            <person name="Crous P."/>
            <person name="Grigoriev I."/>
        </authorList>
    </citation>
    <scope>NUCLEOTIDE SEQUENCE</scope>
    <source>
        <strain evidence="9">CBS 130266</strain>
    </source>
</reference>
<dbReference type="SUPFAM" id="SSF57701">
    <property type="entry name" value="Zn2/Cys6 DNA-binding domain"/>
    <property type="match status" value="1"/>
</dbReference>
<evidence type="ECO:0000313" key="10">
    <source>
        <dbReference type="Proteomes" id="UP000800235"/>
    </source>
</evidence>
<evidence type="ECO:0000256" key="6">
    <source>
        <dbReference type="ARBA" id="ARBA00023242"/>
    </source>
</evidence>
<name>A0A9P4NEX1_9PEZI</name>
<sequence length="691" mass="78342">MDRQRRRRPALPCVQCRHRKIKCDRNSPCAHCVSTRTQCVYKVYRNENRSPRPTAENGSNQMLDPPTAGPSSIPGQAQHAQTHRQRGIPITPGRVFTEPSTRPQHPDLLNILHRVQRLEEELASRASNKNESKALTCQSRLQHSEIILNKTRILRWSHWMGAAPEPGALRDSYAFSSVEVKALIDQMSDLMQRCKQVAQRIKLGRPHPCHACSVSGLAPPSRGISDKMVSLYFHTFESTYRILHAPTFRTEYQKYWANSEDLCPGLRFEILLVIAIGSSLYHEEDTGPELRNMAKEWIEAAQNWLAGPVKKDRRNITGVQVHCLLILARQLFSIGGGLVWMSMGTLMNTAMQIGLHRDPKYLPTMPLLQAEVRRRLWTTVLELTVQTALDAAMPHRISLDEFDTEAPSNYDDDEIDESGIVLQPHSNGTYTETSIQLILLKSLPIRLRILQLLNGLHSELSYLHVLALSSEVAESYQECNHFSNENKIYGLIPFHRNMLDFLVRRFMIPLHCPFAGQARTKPLFYYSSKACLETAMNIITPEPGKDFSRLMAIGGGIFREAIRLSTAVVTLELLGQRNSQYRDLLKKAVRSMIDLSLERIREGETNIKSHMFLCMIIAQVEAVELSVSCEFKIVQSAIDSLKFCHGLLHSRLDMVSGDVSPAPFSITPESGQGDFELDFDLEFFFPDITFP</sequence>
<organism evidence="9 10">
    <name type="scientific">Tothia fuscella</name>
    <dbReference type="NCBI Taxonomy" id="1048955"/>
    <lineage>
        <taxon>Eukaryota</taxon>
        <taxon>Fungi</taxon>
        <taxon>Dikarya</taxon>
        <taxon>Ascomycota</taxon>
        <taxon>Pezizomycotina</taxon>
        <taxon>Dothideomycetes</taxon>
        <taxon>Pleosporomycetidae</taxon>
        <taxon>Venturiales</taxon>
        <taxon>Cylindrosympodiaceae</taxon>
        <taxon>Tothia</taxon>
    </lineage>
</organism>
<gene>
    <name evidence="9" type="ORF">EJ08DRAFT_673615</name>
</gene>
<keyword evidence="6" id="KW-0539">Nucleus</keyword>
<evidence type="ECO:0000256" key="5">
    <source>
        <dbReference type="ARBA" id="ARBA00023163"/>
    </source>
</evidence>
<keyword evidence="3" id="KW-0805">Transcription regulation</keyword>
<dbReference type="PANTHER" id="PTHR31944">
    <property type="entry name" value="HEME-RESPONSIVE ZINC FINGER TRANSCRIPTION FACTOR HAP1"/>
    <property type="match status" value="1"/>
</dbReference>
<dbReference type="PROSITE" id="PS50048">
    <property type="entry name" value="ZN2_CY6_FUNGAL_2"/>
    <property type="match status" value="1"/>
</dbReference>
<dbReference type="GO" id="GO:0006351">
    <property type="term" value="P:DNA-templated transcription"/>
    <property type="evidence" value="ECO:0007669"/>
    <property type="project" value="InterPro"/>
</dbReference>
<evidence type="ECO:0000259" key="8">
    <source>
        <dbReference type="PROSITE" id="PS50048"/>
    </source>
</evidence>
<accession>A0A9P4NEX1</accession>
<evidence type="ECO:0000256" key="4">
    <source>
        <dbReference type="ARBA" id="ARBA00023125"/>
    </source>
</evidence>
<dbReference type="OrthoDB" id="4337792at2759"/>
<dbReference type="Pfam" id="PF04082">
    <property type="entry name" value="Fungal_trans"/>
    <property type="match status" value="1"/>
</dbReference>
<comment type="caution">
    <text evidence="9">The sequence shown here is derived from an EMBL/GenBank/DDBJ whole genome shotgun (WGS) entry which is preliminary data.</text>
</comment>
<dbReference type="InterPro" id="IPR051430">
    <property type="entry name" value="Fungal_TF_Env_Response"/>
</dbReference>
<feature type="compositionally biased region" description="Polar residues" evidence="7">
    <location>
        <begin position="69"/>
        <end position="80"/>
    </location>
</feature>
<feature type="domain" description="Zn(2)-C6 fungal-type" evidence="8">
    <location>
        <begin position="12"/>
        <end position="41"/>
    </location>
</feature>
<keyword evidence="2" id="KW-0862">Zinc</keyword>
<dbReference type="SMART" id="SM00066">
    <property type="entry name" value="GAL4"/>
    <property type="match status" value="1"/>
</dbReference>
<dbReference type="PANTHER" id="PTHR31944:SF129">
    <property type="entry name" value="ASPYRIDONES CLUSTER REGULATOR APDR-RELATED"/>
    <property type="match status" value="1"/>
</dbReference>
<evidence type="ECO:0000256" key="2">
    <source>
        <dbReference type="ARBA" id="ARBA00022833"/>
    </source>
</evidence>
<dbReference type="Proteomes" id="UP000800235">
    <property type="component" value="Unassembled WGS sequence"/>
</dbReference>
<dbReference type="SMART" id="SM00906">
    <property type="entry name" value="Fungal_trans"/>
    <property type="match status" value="1"/>
</dbReference>
<dbReference type="PROSITE" id="PS00463">
    <property type="entry name" value="ZN2_CY6_FUNGAL_1"/>
    <property type="match status" value="1"/>
</dbReference>
<dbReference type="Pfam" id="PF00172">
    <property type="entry name" value="Zn_clus"/>
    <property type="match status" value="1"/>
</dbReference>
<dbReference type="InterPro" id="IPR007219">
    <property type="entry name" value="XnlR_reg_dom"/>
</dbReference>
<evidence type="ECO:0000313" key="9">
    <source>
        <dbReference type="EMBL" id="KAF2417649.1"/>
    </source>
</evidence>
<dbReference type="GO" id="GO:0008270">
    <property type="term" value="F:zinc ion binding"/>
    <property type="evidence" value="ECO:0007669"/>
    <property type="project" value="InterPro"/>
</dbReference>
<feature type="region of interest" description="Disordered" evidence="7">
    <location>
        <begin position="48"/>
        <end position="105"/>
    </location>
</feature>
<dbReference type="AlphaFoldDB" id="A0A9P4NEX1"/>
<dbReference type="Gene3D" id="4.10.240.10">
    <property type="entry name" value="Zn(2)-C6 fungal-type DNA-binding domain"/>
    <property type="match status" value="1"/>
</dbReference>
<evidence type="ECO:0000256" key="3">
    <source>
        <dbReference type="ARBA" id="ARBA00023015"/>
    </source>
</evidence>
<keyword evidence="10" id="KW-1185">Reference proteome</keyword>
<evidence type="ECO:0000256" key="1">
    <source>
        <dbReference type="ARBA" id="ARBA00022723"/>
    </source>
</evidence>